<comment type="function">
    <text evidence="3">Lytic transglycosylase with a strong preference for naked glycan strands that lack stem peptides.</text>
</comment>
<accession>A0AAP8NN59</accession>
<evidence type="ECO:0000256" key="4">
    <source>
        <dbReference type="RuleBase" id="RU003495"/>
    </source>
</evidence>
<dbReference type="GO" id="GO:0000270">
    <property type="term" value="P:peptidoglycan metabolic process"/>
    <property type="evidence" value="ECO:0007669"/>
    <property type="project" value="UniProtKB-UniRule"/>
</dbReference>
<keyword evidence="1 3" id="KW-0456">Lyase</keyword>
<evidence type="ECO:0000256" key="2">
    <source>
        <dbReference type="ARBA" id="ARBA00023316"/>
    </source>
</evidence>
<dbReference type="PANTHER" id="PTHR34183">
    <property type="entry name" value="ENDOLYTIC PEPTIDOGLYCAN TRANSGLYCOSYLASE RLPA"/>
    <property type="match status" value="1"/>
</dbReference>
<sequence length="253" mass="28512">MRIKCLPAHYVIYYCSKFPESHQRYASEPAKSTKIKIETAMKSWPAWHRETSRHFRKTASHGRKNAPASCISSSPRPYNKIMQTGILRGMSVLAGLLWLASCSSSPKSRDYPGYMTRPYTIRGHRYHPMNVEQALAYEQTGIASHYNECALWGLVSGKTAIGENVRPWHLHAAHPTLPLPCEVLVQSLRTGKTVKVRVNDRGPFIKNRIIDLSEEAAERLDMKHHGLDKVRITVLSVGDGKWKKEAPPCATPA</sequence>
<dbReference type="SUPFAM" id="SSF50685">
    <property type="entry name" value="Barwin-like endoglucanases"/>
    <property type="match status" value="1"/>
</dbReference>
<comment type="caution">
    <text evidence="6">The sequence shown here is derived from an EMBL/GenBank/DDBJ whole genome shotgun (WGS) entry which is preliminary data.</text>
</comment>
<evidence type="ECO:0000259" key="5">
    <source>
        <dbReference type="Pfam" id="PF03330"/>
    </source>
</evidence>
<keyword evidence="2 3" id="KW-0961">Cell wall biogenesis/degradation</keyword>
<gene>
    <name evidence="3" type="primary">rlpA</name>
    <name evidence="6" type="ORF">CXU09_03980</name>
</gene>
<comment type="similarity">
    <text evidence="3 4">Belongs to the RlpA family.</text>
</comment>
<dbReference type="EMBL" id="PJKN01000002">
    <property type="protein sequence ID" value="PNC57141.1"/>
    <property type="molecule type" value="Genomic_DNA"/>
</dbReference>
<dbReference type="GO" id="GO:0008932">
    <property type="term" value="F:lytic endotransglycosylase activity"/>
    <property type="evidence" value="ECO:0007669"/>
    <property type="project" value="UniProtKB-UniRule"/>
</dbReference>
<dbReference type="PANTHER" id="PTHR34183:SF1">
    <property type="entry name" value="ENDOLYTIC PEPTIDOGLYCAN TRANSGLYCOSYLASE RLPA"/>
    <property type="match status" value="1"/>
</dbReference>
<evidence type="ECO:0000256" key="1">
    <source>
        <dbReference type="ARBA" id="ARBA00023239"/>
    </source>
</evidence>
<dbReference type="Gene3D" id="2.40.40.10">
    <property type="entry name" value="RlpA-like domain"/>
    <property type="match status" value="1"/>
</dbReference>
<dbReference type="InterPro" id="IPR034718">
    <property type="entry name" value="RlpA"/>
</dbReference>
<dbReference type="AlphaFoldDB" id="A0AAP8NN59"/>
<dbReference type="GO" id="GO:0071555">
    <property type="term" value="P:cell wall organization"/>
    <property type="evidence" value="ECO:0007669"/>
    <property type="project" value="UniProtKB-KW"/>
</dbReference>
<name>A0AAP8NN59_9BACT</name>
<evidence type="ECO:0000256" key="3">
    <source>
        <dbReference type="HAMAP-Rule" id="MF_02071"/>
    </source>
</evidence>
<dbReference type="HAMAP" id="MF_02071">
    <property type="entry name" value="RlpA"/>
    <property type="match status" value="1"/>
</dbReference>
<dbReference type="InterPro" id="IPR036908">
    <property type="entry name" value="RlpA-like_sf"/>
</dbReference>
<dbReference type="InterPro" id="IPR009009">
    <property type="entry name" value="RlpA-like_DPBB"/>
</dbReference>
<evidence type="ECO:0000313" key="6">
    <source>
        <dbReference type="EMBL" id="PNC57141.1"/>
    </source>
</evidence>
<reference evidence="6 7" key="1">
    <citation type="journal article" date="2017" name="BMC Genomics">
        <title>Genome sequencing of 39 Akkermansia muciniphila isolates reveals its population structure, genomic and functional diverisity, and global distribution in mammalian gut microbiotas.</title>
        <authorList>
            <person name="Guo X."/>
            <person name="Li S."/>
            <person name="Zhang J."/>
            <person name="Wu F."/>
            <person name="Li X."/>
            <person name="Wu D."/>
            <person name="Zhang M."/>
            <person name="Ou Z."/>
            <person name="Jie Z."/>
            <person name="Yan Q."/>
            <person name="Li P."/>
            <person name="Yi J."/>
            <person name="Peng Y."/>
        </authorList>
    </citation>
    <scope>NUCLEOTIDE SEQUENCE [LARGE SCALE GENOMIC DNA]</scope>
    <source>
        <strain evidence="6 7">GP43</strain>
    </source>
</reference>
<organism evidence="6 7">
    <name type="scientific">Akkermansia muciniphila</name>
    <dbReference type="NCBI Taxonomy" id="239935"/>
    <lineage>
        <taxon>Bacteria</taxon>
        <taxon>Pseudomonadati</taxon>
        <taxon>Verrucomicrobiota</taxon>
        <taxon>Verrucomicrobiia</taxon>
        <taxon>Verrucomicrobiales</taxon>
        <taxon>Akkermansiaceae</taxon>
        <taxon>Akkermansia</taxon>
    </lineage>
</organism>
<protein>
    <recommendedName>
        <fullName evidence="3">Probable endolytic peptidoglycan transglycosylase RlpA</fullName>
        <ecNumber evidence="3">4.2.2.-</ecNumber>
    </recommendedName>
</protein>
<dbReference type="NCBIfam" id="TIGR00413">
    <property type="entry name" value="rlpA"/>
    <property type="match status" value="1"/>
</dbReference>
<dbReference type="InterPro" id="IPR012997">
    <property type="entry name" value="RplA"/>
</dbReference>
<proteinExistence type="inferred from homology"/>
<dbReference type="Proteomes" id="UP000235914">
    <property type="component" value="Unassembled WGS sequence"/>
</dbReference>
<dbReference type="Pfam" id="PF03330">
    <property type="entry name" value="DPBB_1"/>
    <property type="match status" value="1"/>
</dbReference>
<feature type="domain" description="RlpA-like protein double-psi beta-barrel" evidence="5">
    <location>
        <begin position="139"/>
        <end position="231"/>
    </location>
</feature>
<dbReference type="EC" id="4.2.2.-" evidence="3"/>
<evidence type="ECO:0000313" key="7">
    <source>
        <dbReference type="Proteomes" id="UP000235914"/>
    </source>
</evidence>
<dbReference type="CDD" id="cd22268">
    <property type="entry name" value="DPBB_RlpA-like"/>
    <property type="match status" value="1"/>
</dbReference>